<reference evidence="1" key="1">
    <citation type="submission" date="2020-08" db="EMBL/GenBank/DDBJ databases">
        <title>Multicomponent nature underlies the extraordinary mechanical properties of spider dragline silk.</title>
        <authorList>
            <person name="Kono N."/>
            <person name="Nakamura H."/>
            <person name="Mori M."/>
            <person name="Yoshida Y."/>
            <person name="Ohtoshi R."/>
            <person name="Malay A.D."/>
            <person name="Moran D.A.P."/>
            <person name="Tomita M."/>
            <person name="Numata K."/>
            <person name="Arakawa K."/>
        </authorList>
    </citation>
    <scope>NUCLEOTIDE SEQUENCE</scope>
</reference>
<dbReference type="AlphaFoldDB" id="A0A8X6MXA7"/>
<evidence type="ECO:0000313" key="1">
    <source>
        <dbReference type="EMBL" id="GFS82438.1"/>
    </source>
</evidence>
<dbReference type="Proteomes" id="UP000887013">
    <property type="component" value="Unassembled WGS sequence"/>
</dbReference>
<proteinExistence type="predicted"/>
<accession>A0A8X6MXA7</accession>
<protein>
    <submittedName>
        <fullName evidence="1">Uncharacterized protein</fullName>
    </submittedName>
</protein>
<evidence type="ECO:0000313" key="2">
    <source>
        <dbReference type="Proteomes" id="UP000887013"/>
    </source>
</evidence>
<gene>
    <name evidence="1" type="ORF">NPIL_412671</name>
</gene>
<dbReference type="OrthoDB" id="6630077at2759"/>
<comment type="caution">
    <text evidence="1">The sequence shown here is derived from an EMBL/GenBank/DDBJ whole genome shotgun (WGS) entry which is preliminary data.</text>
</comment>
<dbReference type="EMBL" id="BMAW01003226">
    <property type="protein sequence ID" value="GFS82438.1"/>
    <property type="molecule type" value="Genomic_DNA"/>
</dbReference>
<keyword evidence="2" id="KW-1185">Reference proteome</keyword>
<organism evidence="1 2">
    <name type="scientific">Nephila pilipes</name>
    <name type="common">Giant wood spider</name>
    <name type="synonym">Nephila maculata</name>
    <dbReference type="NCBI Taxonomy" id="299642"/>
    <lineage>
        <taxon>Eukaryota</taxon>
        <taxon>Metazoa</taxon>
        <taxon>Ecdysozoa</taxon>
        <taxon>Arthropoda</taxon>
        <taxon>Chelicerata</taxon>
        <taxon>Arachnida</taxon>
        <taxon>Araneae</taxon>
        <taxon>Araneomorphae</taxon>
        <taxon>Entelegynae</taxon>
        <taxon>Araneoidea</taxon>
        <taxon>Nephilidae</taxon>
        <taxon>Nephila</taxon>
    </lineage>
</organism>
<sequence>MWESPVMKESSQNGIQPINITINSSTGKNLRYLSKYKRWEYLAARGHVPLPLERASFHLMTMHDYVQALLHHIGLASDKICPLCRTFNMDGHPLQTATISTNYLRAFLLTTGAGGGIRRRWLNHYGLA</sequence>
<name>A0A8X6MXA7_NEPPI</name>